<proteinExistence type="predicted"/>
<evidence type="ECO:0000256" key="1">
    <source>
        <dbReference type="PROSITE-ProRule" id="PRU00221"/>
    </source>
</evidence>
<dbReference type="InterPro" id="IPR036322">
    <property type="entry name" value="WD40_repeat_dom_sf"/>
</dbReference>
<organism evidence="3 4">
    <name type="scientific">Gonium pectorale</name>
    <name type="common">Green alga</name>
    <dbReference type="NCBI Taxonomy" id="33097"/>
    <lineage>
        <taxon>Eukaryota</taxon>
        <taxon>Viridiplantae</taxon>
        <taxon>Chlorophyta</taxon>
        <taxon>core chlorophytes</taxon>
        <taxon>Chlorophyceae</taxon>
        <taxon>CS clade</taxon>
        <taxon>Chlamydomonadales</taxon>
        <taxon>Volvocaceae</taxon>
        <taxon>Gonium</taxon>
    </lineage>
</organism>
<feature type="region of interest" description="Disordered" evidence="2">
    <location>
        <begin position="73"/>
        <end position="122"/>
    </location>
</feature>
<dbReference type="SUPFAM" id="SSF50978">
    <property type="entry name" value="WD40 repeat-like"/>
    <property type="match status" value="1"/>
</dbReference>
<dbReference type="OrthoDB" id="273771at2759"/>
<gene>
    <name evidence="3" type="ORF">GPECTOR_3g99</name>
</gene>
<dbReference type="Pfam" id="PF00400">
    <property type="entry name" value="WD40"/>
    <property type="match status" value="3"/>
</dbReference>
<dbReference type="PANTHER" id="PTHR45389:SF1">
    <property type="entry name" value="WD REPEAT-CONTAINING PROTEIN RUP1"/>
    <property type="match status" value="1"/>
</dbReference>
<dbReference type="STRING" id="33097.A0A150H1K9"/>
<dbReference type="EMBL" id="LSYV01000004">
    <property type="protein sequence ID" value="KXZ55450.1"/>
    <property type="molecule type" value="Genomic_DNA"/>
</dbReference>
<evidence type="ECO:0000256" key="2">
    <source>
        <dbReference type="SAM" id="MobiDB-lite"/>
    </source>
</evidence>
<dbReference type="AlphaFoldDB" id="A0A150H1K9"/>
<keyword evidence="4" id="KW-1185">Reference proteome</keyword>
<dbReference type="InterPro" id="IPR015943">
    <property type="entry name" value="WD40/YVTN_repeat-like_dom_sf"/>
</dbReference>
<dbReference type="GO" id="GO:0010224">
    <property type="term" value="P:response to UV-B"/>
    <property type="evidence" value="ECO:0007669"/>
    <property type="project" value="TreeGrafter"/>
</dbReference>
<dbReference type="InterPro" id="IPR001680">
    <property type="entry name" value="WD40_rpt"/>
</dbReference>
<dbReference type="PANTHER" id="PTHR45389">
    <property type="entry name" value="WD REPEAT-CONTAINING PROTEIN RUP1"/>
    <property type="match status" value="1"/>
</dbReference>
<reference evidence="4" key="1">
    <citation type="journal article" date="2016" name="Nat. Commun.">
        <title>The Gonium pectorale genome demonstrates co-option of cell cycle regulation during the evolution of multicellularity.</title>
        <authorList>
            <person name="Hanschen E.R."/>
            <person name="Marriage T.N."/>
            <person name="Ferris P.J."/>
            <person name="Hamaji T."/>
            <person name="Toyoda A."/>
            <person name="Fujiyama A."/>
            <person name="Neme R."/>
            <person name="Noguchi H."/>
            <person name="Minakuchi Y."/>
            <person name="Suzuki M."/>
            <person name="Kawai-Toyooka H."/>
            <person name="Smith D.R."/>
            <person name="Sparks H."/>
            <person name="Anderson J."/>
            <person name="Bakaric R."/>
            <person name="Luria V."/>
            <person name="Karger A."/>
            <person name="Kirschner M.W."/>
            <person name="Durand P.M."/>
            <person name="Michod R.E."/>
            <person name="Nozaki H."/>
            <person name="Olson B.J."/>
        </authorList>
    </citation>
    <scope>NUCLEOTIDE SEQUENCE [LARGE SCALE GENOMIC DNA]</scope>
    <source>
        <strain evidence="4">NIES-2863</strain>
    </source>
</reference>
<dbReference type="SMART" id="SM00320">
    <property type="entry name" value="WD40"/>
    <property type="match status" value="6"/>
</dbReference>
<feature type="compositionally biased region" description="Low complexity" evidence="2">
    <location>
        <begin position="1"/>
        <end position="12"/>
    </location>
</feature>
<accession>A0A150H1K9</accession>
<dbReference type="PROSITE" id="PS50082">
    <property type="entry name" value="WD_REPEATS_2"/>
    <property type="match status" value="1"/>
</dbReference>
<dbReference type="Gene3D" id="2.130.10.10">
    <property type="entry name" value="YVTN repeat-like/Quinoprotein amine dehydrogenase"/>
    <property type="match status" value="3"/>
</dbReference>
<sequence>MRLQPASRSSGSGAAGGSRGIAHVGDGRSVERAGIVCALEFSPDGMLLAAGGVDKQIRLYNLSDVFGSVHDCGDSYEESEEGGAEGGALAFGQGPRLRRGRGCSDSAAEDEEDADDDGASAPEVVVQRMPSKISSMAWSPFLDGVLTVGDYDGVLLQLHLASGHQLADVEAHGGRKIWSVAHSSRTPHLVASAADDRCARLWAGRSLAQCVACLQPNPRASVCSVDLSSEDEHLLALACSDRTAYVYDIRQLSCGPLATLRHHSRPTSYCRFMGAGRLVTAATDASLALWDLGGSAPSLAAVMSQPVVAAAQRADPAGPGVKPLLAGHSPFFAVQHSPVPLPAPAGLGSAAPPTQQHQVPHRVFRGHRNEKNFVGLSVRAKDGLLACGSECSRAFAYHTSWSDPLATLDLNDPRVTFAGRVAHGSYGHGQESGYGEGAGFVSAVCWQPDEAASLLGLPPVLASATARGTISLSVLAAR</sequence>
<comment type="caution">
    <text evidence="3">The sequence shown here is derived from an EMBL/GenBank/DDBJ whole genome shotgun (WGS) entry which is preliminary data.</text>
</comment>
<feature type="repeat" description="WD" evidence="1">
    <location>
        <begin position="36"/>
        <end position="63"/>
    </location>
</feature>
<dbReference type="Proteomes" id="UP000075714">
    <property type="component" value="Unassembled WGS sequence"/>
</dbReference>
<name>A0A150H1K9_GONPE</name>
<evidence type="ECO:0000313" key="4">
    <source>
        <dbReference type="Proteomes" id="UP000075714"/>
    </source>
</evidence>
<protein>
    <submittedName>
        <fullName evidence="3">Uncharacterized protein</fullName>
    </submittedName>
</protein>
<evidence type="ECO:0000313" key="3">
    <source>
        <dbReference type="EMBL" id="KXZ55450.1"/>
    </source>
</evidence>
<keyword evidence="1" id="KW-0853">WD repeat</keyword>
<feature type="compositionally biased region" description="Acidic residues" evidence="2">
    <location>
        <begin position="107"/>
        <end position="118"/>
    </location>
</feature>
<dbReference type="InterPro" id="IPR044616">
    <property type="entry name" value="RUP1/2"/>
</dbReference>
<feature type="region of interest" description="Disordered" evidence="2">
    <location>
        <begin position="1"/>
        <end position="24"/>
    </location>
</feature>
<feature type="compositionally biased region" description="Acidic residues" evidence="2">
    <location>
        <begin position="74"/>
        <end position="83"/>
    </location>
</feature>